<keyword evidence="7 9" id="KW-0503">Monooxygenase</keyword>
<dbReference type="InterPro" id="IPR001128">
    <property type="entry name" value="Cyt_P450"/>
</dbReference>
<dbReference type="Gene3D" id="1.10.630.10">
    <property type="entry name" value="Cytochrome P450"/>
    <property type="match status" value="1"/>
</dbReference>
<dbReference type="GO" id="GO:0016705">
    <property type="term" value="F:oxidoreductase activity, acting on paired donors, with incorporation or reduction of molecular oxygen"/>
    <property type="evidence" value="ECO:0007669"/>
    <property type="project" value="InterPro"/>
</dbReference>
<protein>
    <recommendedName>
        <fullName evidence="12">Cytochrome P450</fullName>
    </recommendedName>
</protein>
<dbReference type="PRINTS" id="PR00463">
    <property type="entry name" value="EP450I"/>
</dbReference>
<dbReference type="GO" id="GO:0005506">
    <property type="term" value="F:iron ion binding"/>
    <property type="evidence" value="ECO:0007669"/>
    <property type="project" value="InterPro"/>
</dbReference>
<dbReference type="AlphaFoldDB" id="A0A9R1WB62"/>
<evidence type="ECO:0008006" key="12">
    <source>
        <dbReference type="Google" id="ProtNLM"/>
    </source>
</evidence>
<keyword evidence="6 8" id="KW-0408">Iron</keyword>
<evidence type="ECO:0000256" key="1">
    <source>
        <dbReference type="ARBA" id="ARBA00001971"/>
    </source>
</evidence>
<reference evidence="10 11" key="1">
    <citation type="journal article" date="2017" name="Nat. Commun.">
        <title>Genome assembly with in vitro proximity ligation data and whole-genome triplication in lettuce.</title>
        <authorList>
            <person name="Reyes-Chin-Wo S."/>
            <person name="Wang Z."/>
            <person name="Yang X."/>
            <person name="Kozik A."/>
            <person name="Arikit S."/>
            <person name="Song C."/>
            <person name="Xia L."/>
            <person name="Froenicke L."/>
            <person name="Lavelle D.O."/>
            <person name="Truco M.J."/>
            <person name="Xia R."/>
            <person name="Zhu S."/>
            <person name="Xu C."/>
            <person name="Xu H."/>
            <person name="Xu X."/>
            <person name="Cox K."/>
            <person name="Korf I."/>
            <person name="Meyers B.C."/>
            <person name="Michelmore R.W."/>
        </authorList>
    </citation>
    <scope>NUCLEOTIDE SEQUENCE [LARGE SCALE GENOMIC DNA]</scope>
    <source>
        <strain evidence="11">cv. Salinas</strain>
        <tissue evidence="10">Seedlings</tissue>
    </source>
</reference>
<comment type="caution">
    <text evidence="10">The sequence shown here is derived from an EMBL/GenBank/DDBJ whole genome shotgun (WGS) entry which is preliminary data.</text>
</comment>
<dbReference type="Gramene" id="rna-gnl|WGS:NBSK|LSAT_2X24941_mrna">
    <property type="protein sequence ID" value="cds-PLY91055.1"/>
    <property type="gene ID" value="gene-LSAT_2X24941"/>
</dbReference>
<sequence length="524" mass="59803">MISFTMSSWMEVISMKIELTFTVITLLAISFAVLLHKSRKTTSRLPPGPCGLPLLGYLPFLGPNLHLEFTKMAKRFGPIFKLQLGSKTYIIVNSSDLAKVVVNENDDIFANRDPPVAALILSYGGKDITWSDNNPYWRNMRKVFVHEVLSNKNLEASSSFRRAGVRKTIKHVYERMGTDLDFGVIAFSTSLTVISSMVWGKSVDEEEESSNNLWGGFREVMSGVMDIVGEANVSDFFPVLTRFDLQGVQRKMKQQFEKFDAILQRIIDERMSIKHKESTEQHGRKDFVQILLELKQQNTESSFSLTQIKAFLVDFFIAGTDTTTVMAEWTMTEVLKHADVMKKIQEELEQVVGEHNIVEESHLAKLRYLDAVIKETFRLHPALPLLVVRSPSRSCMVDGYTVPKGSNVYLNVWAIHRDPQYWENPLEFDPNRFLNLDGTTKFNYNGLNTNFLAFGSGRRRCPGLPLGEKMLMYLLASLLHSFNWTLPDEKEHELPDKFGVVLKKGNPLIAIPSQRFAHKNLYME</sequence>
<dbReference type="GO" id="GO:0004497">
    <property type="term" value="F:monooxygenase activity"/>
    <property type="evidence" value="ECO:0007669"/>
    <property type="project" value="UniProtKB-KW"/>
</dbReference>
<dbReference type="InterPro" id="IPR036396">
    <property type="entry name" value="Cyt_P450_sf"/>
</dbReference>
<dbReference type="PANTHER" id="PTHR47951:SF7">
    <property type="entry name" value="FLAVONOID 3',5'-HYDROXYLASE-LIKE ISOFORM X1"/>
    <property type="match status" value="1"/>
</dbReference>
<dbReference type="SUPFAM" id="SSF48264">
    <property type="entry name" value="Cytochrome P450"/>
    <property type="match status" value="1"/>
</dbReference>
<comment type="cofactor">
    <cofactor evidence="1 8">
        <name>heme</name>
        <dbReference type="ChEBI" id="CHEBI:30413"/>
    </cofactor>
</comment>
<evidence type="ECO:0000313" key="10">
    <source>
        <dbReference type="EMBL" id="KAJ0223402.1"/>
    </source>
</evidence>
<dbReference type="PROSITE" id="PS00086">
    <property type="entry name" value="CYTOCHROME_P450"/>
    <property type="match status" value="1"/>
</dbReference>
<organism evidence="10 11">
    <name type="scientific">Lactuca sativa</name>
    <name type="common">Garden lettuce</name>
    <dbReference type="NCBI Taxonomy" id="4236"/>
    <lineage>
        <taxon>Eukaryota</taxon>
        <taxon>Viridiplantae</taxon>
        <taxon>Streptophyta</taxon>
        <taxon>Embryophyta</taxon>
        <taxon>Tracheophyta</taxon>
        <taxon>Spermatophyta</taxon>
        <taxon>Magnoliopsida</taxon>
        <taxon>eudicotyledons</taxon>
        <taxon>Gunneridae</taxon>
        <taxon>Pentapetalae</taxon>
        <taxon>asterids</taxon>
        <taxon>campanulids</taxon>
        <taxon>Asterales</taxon>
        <taxon>Asteraceae</taxon>
        <taxon>Cichorioideae</taxon>
        <taxon>Cichorieae</taxon>
        <taxon>Lactucinae</taxon>
        <taxon>Lactuca</taxon>
    </lineage>
</organism>
<evidence type="ECO:0000256" key="8">
    <source>
        <dbReference type="PIRSR" id="PIRSR602401-1"/>
    </source>
</evidence>
<dbReference type="OrthoDB" id="6764281at2759"/>
<gene>
    <name evidence="10" type="ORF">LSAT_V11C200059200</name>
</gene>
<evidence type="ECO:0000256" key="7">
    <source>
        <dbReference type="ARBA" id="ARBA00023033"/>
    </source>
</evidence>
<proteinExistence type="inferred from homology"/>
<evidence type="ECO:0000256" key="4">
    <source>
        <dbReference type="ARBA" id="ARBA00022723"/>
    </source>
</evidence>
<dbReference type="GO" id="GO:0020037">
    <property type="term" value="F:heme binding"/>
    <property type="evidence" value="ECO:0007669"/>
    <property type="project" value="InterPro"/>
</dbReference>
<dbReference type="EMBL" id="NBSK02000002">
    <property type="protein sequence ID" value="KAJ0223402.1"/>
    <property type="molecule type" value="Genomic_DNA"/>
</dbReference>
<dbReference type="FunFam" id="1.10.630.10:FF:000126">
    <property type="entry name" value="Predicted protein"/>
    <property type="match status" value="1"/>
</dbReference>
<dbReference type="PRINTS" id="PR00385">
    <property type="entry name" value="P450"/>
</dbReference>
<accession>A0A9R1WB62</accession>
<keyword evidence="11" id="KW-1185">Reference proteome</keyword>
<name>A0A9R1WB62_LACSA</name>
<dbReference type="InterPro" id="IPR002401">
    <property type="entry name" value="Cyt_P450_E_grp-I"/>
</dbReference>
<evidence type="ECO:0000256" key="9">
    <source>
        <dbReference type="RuleBase" id="RU000461"/>
    </source>
</evidence>
<evidence type="ECO:0000256" key="5">
    <source>
        <dbReference type="ARBA" id="ARBA00023002"/>
    </source>
</evidence>
<evidence type="ECO:0000256" key="3">
    <source>
        <dbReference type="ARBA" id="ARBA00022617"/>
    </source>
</evidence>
<evidence type="ECO:0000256" key="2">
    <source>
        <dbReference type="ARBA" id="ARBA00010617"/>
    </source>
</evidence>
<dbReference type="Proteomes" id="UP000235145">
    <property type="component" value="Unassembled WGS sequence"/>
</dbReference>
<dbReference type="Pfam" id="PF00067">
    <property type="entry name" value="p450"/>
    <property type="match status" value="1"/>
</dbReference>
<evidence type="ECO:0000256" key="6">
    <source>
        <dbReference type="ARBA" id="ARBA00023004"/>
    </source>
</evidence>
<feature type="binding site" description="axial binding residue" evidence="8">
    <location>
        <position position="461"/>
    </location>
    <ligand>
        <name>heme</name>
        <dbReference type="ChEBI" id="CHEBI:30413"/>
    </ligand>
    <ligandPart>
        <name>Fe</name>
        <dbReference type="ChEBI" id="CHEBI:18248"/>
    </ligandPart>
</feature>
<comment type="similarity">
    <text evidence="2 9">Belongs to the cytochrome P450 family.</text>
</comment>
<keyword evidence="3 8" id="KW-0349">Heme</keyword>
<dbReference type="InterPro" id="IPR017972">
    <property type="entry name" value="Cyt_P450_CS"/>
</dbReference>
<keyword evidence="4 8" id="KW-0479">Metal-binding</keyword>
<keyword evidence="5 9" id="KW-0560">Oxidoreductase</keyword>
<dbReference type="PANTHER" id="PTHR47951">
    <property type="entry name" value="OS08G0547900 PROTEIN"/>
    <property type="match status" value="1"/>
</dbReference>
<evidence type="ECO:0000313" key="11">
    <source>
        <dbReference type="Proteomes" id="UP000235145"/>
    </source>
</evidence>